<comment type="caution">
    <text evidence="1">The sequence shown here is derived from an EMBL/GenBank/DDBJ whole genome shotgun (WGS) entry which is preliminary data.</text>
</comment>
<protein>
    <submittedName>
        <fullName evidence="1">Uncharacterized protein</fullName>
    </submittedName>
</protein>
<organism evidence="1 2">
    <name type="scientific">Weissella muntiaci</name>
    <dbReference type="NCBI Taxonomy" id="2508881"/>
    <lineage>
        <taxon>Bacteria</taxon>
        <taxon>Bacillati</taxon>
        <taxon>Bacillota</taxon>
        <taxon>Bacilli</taxon>
        <taxon>Lactobacillales</taxon>
        <taxon>Lactobacillaceae</taxon>
        <taxon>Weissella</taxon>
    </lineage>
</organism>
<keyword evidence="2" id="KW-1185">Reference proteome</keyword>
<evidence type="ECO:0000313" key="2">
    <source>
        <dbReference type="Proteomes" id="UP000371977"/>
    </source>
</evidence>
<dbReference type="Proteomes" id="UP000371977">
    <property type="component" value="Unassembled WGS sequence"/>
</dbReference>
<evidence type="ECO:0000313" key="1">
    <source>
        <dbReference type="EMBL" id="TYC49938.1"/>
    </source>
</evidence>
<reference evidence="1 2" key="1">
    <citation type="submission" date="2019-01" db="EMBL/GenBank/DDBJ databases">
        <title>Weissella sp. nov., a novel lactic acid bacterium isolated from animal feces.</title>
        <authorList>
            <person name="Wang L.-T."/>
        </authorList>
    </citation>
    <scope>NUCLEOTIDE SEQUENCE [LARGE SCALE GENOMIC DNA]</scope>
    <source>
        <strain evidence="1 2">8H-2</strain>
    </source>
</reference>
<proteinExistence type="predicted"/>
<accession>A0A6C2C7I2</accession>
<dbReference type="RefSeq" id="WP_148622497.1">
    <property type="nucleotide sequence ID" value="NZ_SDGZ01000013.1"/>
</dbReference>
<name>A0A6C2C7I2_9LACO</name>
<dbReference type="AlphaFoldDB" id="A0A6C2C7I2"/>
<sequence>MSQKTAQQAKEELIKRISGMSLAEIDAMSSQVDELLATKYELIVPWRTAIGIDDLNFLWDKHSSAFVLDNLYENPKSELQRHFTEDELEDFLNKAHSTDEERQLILSSKKEV</sequence>
<gene>
    <name evidence="1" type="ORF">ESZ50_04935</name>
</gene>
<dbReference type="EMBL" id="SDGZ01000013">
    <property type="protein sequence ID" value="TYC49938.1"/>
    <property type="molecule type" value="Genomic_DNA"/>
</dbReference>